<feature type="domain" description="Immunoglobulin I-set" evidence="1">
    <location>
        <begin position="7"/>
        <end position="58"/>
    </location>
</feature>
<evidence type="ECO:0000259" key="1">
    <source>
        <dbReference type="Pfam" id="PF07679"/>
    </source>
</evidence>
<dbReference type="SUPFAM" id="SSF48726">
    <property type="entry name" value="Immunoglobulin"/>
    <property type="match status" value="1"/>
</dbReference>
<dbReference type="InterPro" id="IPR013783">
    <property type="entry name" value="Ig-like_fold"/>
</dbReference>
<reference evidence="2 3" key="1">
    <citation type="submission" date="2018-11" db="EMBL/GenBank/DDBJ databases">
        <authorList>
            <consortium name="Pathogen Informatics"/>
        </authorList>
    </citation>
    <scope>NUCLEOTIDE SEQUENCE [LARGE SCALE GENOMIC DNA]</scope>
</reference>
<dbReference type="InterPro" id="IPR013098">
    <property type="entry name" value="Ig_I-set"/>
</dbReference>
<dbReference type="OrthoDB" id="3245100at2759"/>
<evidence type="ECO:0000313" key="2">
    <source>
        <dbReference type="EMBL" id="VDK40374.1"/>
    </source>
</evidence>
<name>A0A3P6R689_9BILA</name>
<gene>
    <name evidence="2" type="ORF">GPUH_LOCUS3658</name>
</gene>
<keyword evidence="3" id="KW-1185">Reference proteome</keyword>
<dbReference type="InterPro" id="IPR036179">
    <property type="entry name" value="Ig-like_dom_sf"/>
</dbReference>
<dbReference type="AlphaFoldDB" id="A0A3P6R689"/>
<dbReference type="Gene3D" id="2.60.40.10">
    <property type="entry name" value="Immunoglobulins"/>
    <property type="match status" value="1"/>
</dbReference>
<sequence>MDTKGKVISAKSKRFQAATSGQQTTLTVLNVDNDVQGIYTLKVSNELGEAQCKINIEVVESPGTPARPVIEKQEFDSVSLKWAAVPGSTKYIVEMKKVGF</sequence>
<dbReference type="Proteomes" id="UP000271098">
    <property type="component" value="Unassembled WGS sequence"/>
</dbReference>
<dbReference type="EMBL" id="UYRT01006379">
    <property type="protein sequence ID" value="VDK40374.1"/>
    <property type="molecule type" value="Genomic_DNA"/>
</dbReference>
<dbReference type="Pfam" id="PF07679">
    <property type="entry name" value="I-set"/>
    <property type="match status" value="1"/>
</dbReference>
<protein>
    <recommendedName>
        <fullName evidence="1">Immunoglobulin I-set domain-containing protein</fullName>
    </recommendedName>
</protein>
<accession>A0A3P6R689</accession>
<evidence type="ECO:0000313" key="3">
    <source>
        <dbReference type="Proteomes" id="UP000271098"/>
    </source>
</evidence>
<organism evidence="2 3">
    <name type="scientific">Gongylonema pulchrum</name>
    <dbReference type="NCBI Taxonomy" id="637853"/>
    <lineage>
        <taxon>Eukaryota</taxon>
        <taxon>Metazoa</taxon>
        <taxon>Ecdysozoa</taxon>
        <taxon>Nematoda</taxon>
        <taxon>Chromadorea</taxon>
        <taxon>Rhabditida</taxon>
        <taxon>Spirurina</taxon>
        <taxon>Spiruromorpha</taxon>
        <taxon>Spiruroidea</taxon>
        <taxon>Gongylonematidae</taxon>
        <taxon>Gongylonema</taxon>
    </lineage>
</organism>
<proteinExistence type="predicted"/>